<evidence type="ECO:0000313" key="1">
    <source>
        <dbReference type="EMBL" id="KYQ70819.1"/>
    </source>
</evidence>
<evidence type="ECO:0000313" key="2">
    <source>
        <dbReference type="Proteomes" id="UP000076276"/>
    </source>
</evidence>
<comment type="caution">
    <text evidence="1">The sequence shown here is derived from an EMBL/GenBank/DDBJ whole genome shotgun (WGS) entry which is preliminary data.</text>
</comment>
<dbReference type="RefSeq" id="WP_067671449.1">
    <property type="nucleotide sequence ID" value="NZ_CBCSIK010000011.1"/>
</dbReference>
<sequence length="75" mass="8624">MSKNFMADTYIVDDRLQDTLAWLCSHQDCFDSFNYDALQKELRVVHANGQDVIKPGDYLNARYGILITAHNFAKP</sequence>
<dbReference type="AlphaFoldDB" id="A0A151XZ03"/>
<keyword evidence="2" id="KW-1185">Reference proteome</keyword>
<organism evidence="1 2">
    <name type="scientific">Acinetobacter pragensis</name>
    <dbReference type="NCBI Taxonomy" id="1806892"/>
    <lineage>
        <taxon>Bacteria</taxon>
        <taxon>Pseudomonadati</taxon>
        <taxon>Pseudomonadota</taxon>
        <taxon>Gammaproteobacteria</taxon>
        <taxon>Moraxellales</taxon>
        <taxon>Moraxellaceae</taxon>
        <taxon>Acinetobacter</taxon>
    </lineage>
</organism>
<dbReference type="Proteomes" id="UP000076276">
    <property type="component" value="Unassembled WGS sequence"/>
</dbReference>
<protein>
    <submittedName>
        <fullName evidence="1">Uncharacterized protein</fullName>
    </submittedName>
</protein>
<name>A0A151XZ03_9GAMM</name>
<reference evidence="1 2" key="1">
    <citation type="submission" date="2016-03" db="EMBL/GenBank/DDBJ databases">
        <title>Acinetobacter genomospecies 28 strain ANC 4149.</title>
        <authorList>
            <person name="Radolfova-Krizova L."/>
            <person name="Nemec A."/>
        </authorList>
    </citation>
    <scope>NUCLEOTIDE SEQUENCE [LARGE SCALE GENOMIC DNA]</scope>
    <source>
        <strain evidence="1 2">ANC 4149</strain>
    </source>
</reference>
<dbReference type="EMBL" id="LUAW01000044">
    <property type="protein sequence ID" value="KYQ70819.1"/>
    <property type="molecule type" value="Genomic_DNA"/>
</dbReference>
<dbReference type="OrthoDB" id="6712228at2"/>
<gene>
    <name evidence="1" type="ORF">AZH43_17320</name>
</gene>
<accession>A0A151XZ03</accession>
<proteinExistence type="predicted"/>